<dbReference type="AlphaFoldDB" id="A0AA88Y3W3"/>
<keyword evidence="3" id="KW-1185">Reference proteome</keyword>
<protein>
    <recommendedName>
        <fullName evidence="1">Tc1-like transposase DDE domain-containing protein</fullName>
    </recommendedName>
</protein>
<dbReference type="InterPro" id="IPR036397">
    <property type="entry name" value="RNaseH_sf"/>
</dbReference>
<dbReference type="InterPro" id="IPR047655">
    <property type="entry name" value="Transpos_IS630-like"/>
</dbReference>
<dbReference type="NCBIfam" id="NF033545">
    <property type="entry name" value="transpos_IS630"/>
    <property type="match status" value="1"/>
</dbReference>
<reference evidence="2" key="1">
    <citation type="submission" date="2019-08" db="EMBL/GenBank/DDBJ databases">
        <title>The improved chromosome-level genome for the pearl oyster Pinctada fucata martensii using PacBio sequencing and Hi-C.</title>
        <authorList>
            <person name="Zheng Z."/>
        </authorList>
    </citation>
    <scope>NUCLEOTIDE SEQUENCE</scope>
    <source>
        <strain evidence="2">ZZ-2019</strain>
        <tissue evidence="2">Adductor muscle</tissue>
    </source>
</reference>
<organism evidence="2 3">
    <name type="scientific">Pinctada imbricata</name>
    <name type="common">Atlantic pearl-oyster</name>
    <name type="synonym">Pinctada martensii</name>
    <dbReference type="NCBI Taxonomy" id="66713"/>
    <lineage>
        <taxon>Eukaryota</taxon>
        <taxon>Metazoa</taxon>
        <taxon>Spiralia</taxon>
        <taxon>Lophotrochozoa</taxon>
        <taxon>Mollusca</taxon>
        <taxon>Bivalvia</taxon>
        <taxon>Autobranchia</taxon>
        <taxon>Pteriomorphia</taxon>
        <taxon>Pterioida</taxon>
        <taxon>Pterioidea</taxon>
        <taxon>Pteriidae</taxon>
        <taxon>Pinctada</taxon>
    </lineage>
</organism>
<dbReference type="SUPFAM" id="SSF46689">
    <property type="entry name" value="Homeodomain-like"/>
    <property type="match status" value="1"/>
</dbReference>
<dbReference type="Proteomes" id="UP001186944">
    <property type="component" value="Unassembled WGS sequence"/>
</dbReference>
<evidence type="ECO:0000313" key="2">
    <source>
        <dbReference type="EMBL" id="KAK3097955.1"/>
    </source>
</evidence>
<sequence>MTEKIQQNVHGREYKKGVSLSEDLRALIIRTLKDNGANDVLNTCPRGLITTTSVQFKVSRQCVKKIWEQYCTSGNATCKKRRKNPKYLFSEGDLELIEALLREKPTMSYREISEKLMQYSSIPKHVSKQRISDAVRKRLPSGMFTNKKVRRKQEDRFTDENIRYTQAFITYISHQNPRKLKFFDECGVKVSSCNPTRGMSEKGKRCIEIGKYQQGSNVTLNMLISLDGILYYNFVDGASDTETFVNFWTEAVESLSPNDNATLQPGDIVILDNCPIHKNEGERRVSAFLASMGIELIFLPTYSPDLNVIENCFGLLKSILKQDGLLQIAQENLKVCISEALRRISSADIEKFFRYTGYINI</sequence>
<dbReference type="InterPro" id="IPR038717">
    <property type="entry name" value="Tc1-like_DDE_dom"/>
</dbReference>
<feature type="domain" description="Tc1-like transposase DDE" evidence="1">
    <location>
        <begin position="180"/>
        <end position="322"/>
    </location>
</feature>
<name>A0AA88Y3W3_PINIB</name>
<accession>A0AA88Y3W3</accession>
<gene>
    <name evidence="2" type="ORF">FSP39_014835</name>
</gene>
<proteinExistence type="predicted"/>
<evidence type="ECO:0000313" key="3">
    <source>
        <dbReference type="Proteomes" id="UP001186944"/>
    </source>
</evidence>
<dbReference type="Pfam" id="PF13358">
    <property type="entry name" value="DDE_3"/>
    <property type="match status" value="1"/>
</dbReference>
<dbReference type="Gene3D" id="3.30.420.10">
    <property type="entry name" value="Ribonuclease H-like superfamily/Ribonuclease H"/>
    <property type="match status" value="1"/>
</dbReference>
<dbReference type="PANTHER" id="PTHR46564:SF1">
    <property type="entry name" value="TRANSPOSASE"/>
    <property type="match status" value="1"/>
</dbReference>
<evidence type="ECO:0000259" key="1">
    <source>
        <dbReference type="Pfam" id="PF13358"/>
    </source>
</evidence>
<dbReference type="GO" id="GO:0003676">
    <property type="term" value="F:nucleic acid binding"/>
    <property type="evidence" value="ECO:0007669"/>
    <property type="project" value="InterPro"/>
</dbReference>
<dbReference type="InterPro" id="IPR009057">
    <property type="entry name" value="Homeodomain-like_sf"/>
</dbReference>
<dbReference type="PANTHER" id="PTHR46564">
    <property type="entry name" value="TRANSPOSASE"/>
    <property type="match status" value="1"/>
</dbReference>
<comment type="caution">
    <text evidence="2">The sequence shown here is derived from an EMBL/GenBank/DDBJ whole genome shotgun (WGS) entry which is preliminary data.</text>
</comment>
<dbReference type="EMBL" id="VSWD01000007">
    <property type="protein sequence ID" value="KAK3097955.1"/>
    <property type="molecule type" value="Genomic_DNA"/>
</dbReference>